<dbReference type="InterPro" id="IPR021451">
    <property type="entry name" value="DUF3102"/>
</dbReference>
<dbReference type="AlphaFoldDB" id="A0A512DUD6"/>
<evidence type="ECO:0008006" key="5">
    <source>
        <dbReference type="Google" id="ProtNLM"/>
    </source>
</evidence>
<gene>
    <name evidence="3" type="ORF">SAE02_42390</name>
</gene>
<protein>
    <recommendedName>
        <fullName evidence="5">DUF3102 domain-containing protein</fullName>
    </recommendedName>
</protein>
<evidence type="ECO:0000313" key="4">
    <source>
        <dbReference type="Proteomes" id="UP000321523"/>
    </source>
</evidence>
<evidence type="ECO:0000313" key="3">
    <source>
        <dbReference type="EMBL" id="GEO40091.1"/>
    </source>
</evidence>
<evidence type="ECO:0000256" key="1">
    <source>
        <dbReference type="SAM" id="Coils"/>
    </source>
</evidence>
<sequence>MATRKSSAEGGNGTPDPSPRKPKTAMRLLDPEQIRREVAPLANLLPSQSAREAEIMPPRRKLRPELSELRTRANFAEAIRGIWTEAEDNFIAIGRYMNHAKSVLNHGEFMGMIETDLPFRYSTANRLMKVAAALDAGALPADQLPPSYATIYELLTLSESERRQAVEEGIVRPDMQRKDVTEFRRRMRRAAEDRALSLETERVRLLKRIDEIDRQLAAIRTERNGAA</sequence>
<feature type="coiled-coil region" evidence="1">
    <location>
        <begin position="188"/>
        <end position="222"/>
    </location>
</feature>
<proteinExistence type="predicted"/>
<reference evidence="3 4" key="1">
    <citation type="submission" date="2019-07" db="EMBL/GenBank/DDBJ databases">
        <title>Whole genome shotgun sequence of Skermanella aerolata NBRC 106429.</title>
        <authorList>
            <person name="Hosoyama A."/>
            <person name="Uohara A."/>
            <person name="Ohji S."/>
            <person name="Ichikawa N."/>
        </authorList>
    </citation>
    <scope>NUCLEOTIDE SEQUENCE [LARGE SCALE GENOMIC DNA]</scope>
    <source>
        <strain evidence="3 4">NBRC 106429</strain>
    </source>
</reference>
<dbReference type="Pfam" id="PF11300">
    <property type="entry name" value="DUF3102"/>
    <property type="match status" value="1"/>
</dbReference>
<keyword evidence="4" id="KW-1185">Reference proteome</keyword>
<feature type="region of interest" description="Disordered" evidence="2">
    <location>
        <begin position="1"/>
        <end position="25"/>
    </location>
</feature>
<organism evidence="3 4">
    <name type="scientific">Skermanella aerolata</name>
    <dbReference type="NCBI Taxonomy" id="393310"/>
    <lineage>
        <taxon>Bacteria</taxon>
        <taxon>Pseudomonadati</taxon>
        <taxon>Pseudomonadota</taxon>
        <taxon>Alphaproteobacteria</taxon>
        <taxon>Rhodospirillales</taxon>
        <taxon>Azospirillaceae</taxon>
        <taxon>Skermanella</taxon>
    </lineage>
</organism>
<comment type="caution">
    <text evidence="3">The sequence shown here is derived from an EMBL/GenBank/DDBJ whole genome shotgun (WGS) entry which is preliminary data.</text>
</comment>
<accession>A0A512DUD6</accession>
<dbReference type="Proteomes" id="UP000321523">
    <property type="component" value="Unassembled WGS sequence"/>
</dbReference>
<keyword evidence="1" id="KW-0175">Coiled coil</keyword>
<dbReference type="EMBL" id="BJYZ01000019">
    <property type="protein sequence ID" value="GEO40091.1"/>
    <property type="molecule type" value="Genomic_DNA"/>
</dbReference>
<name>A0A512DUD6_9PROT</name>
<evidence type="ECO:0000256" key="2">
    <source>
        <dbReference type="SAM" id="MobiDB-lite"/>
    </source>
</evidence>